<comment type="caution">
    <text evidence="5">The sequence shown here is derived from an EMBL/GenBank/DDBJ whole genome shotgun (WGS) entry which is preliminary data.</text>
</comment>
<evidence type="ECO:0000259" key="3">
    <source>
        <dbReference type="Pfam" id="PF00675"/>
    </source>
</evidence>
<gene>
    <name evidence="5" type="ORF">LQE92_00835</name>
</gene>
<dbReference type="InterPro" id="IPR007863">
    <property type="entry name" value="Peptidase_M16_C"/>
</dbReference>
<dbReference type="Proteomes" id="UP001299265">
    <property type="component" value="Unassembled WGS sequence"/>
</dbReference>
<feature type="domain" description="Peptidase M16 N-terminal" evidence="3">
    <location>
        <begin position="26"/>
        <end position="156"/>
    </location>
</feature>
<dbReference type="RefSeq" id="WP_231061848.1">
    <property type="nucleotide sequence ID" value="NZ_JAJNOR010000001.1"/>
</dbReference>
<reference evidence="5 6" key="1">
    <citation type="submission" date="2021-11" db="EMBL/GenBank/DDBJ databases">
        <title>Lacrimispora sp. nov. NSJ-141 isolated from human feces.</title>
        <authorList>
            <person name="Abdugheni R."/>
        </authorList>
    </citation>
    <scope>NUCLEOTIDE SEQUENCE [LARGE SCALE GENOMIC DNA]</scope>
    <source>
        <strain evidence="5 6">NSJ-141</strain>
    </source>
</reference>
<comment type="similarity">
    <text evidence="1">Belongs to the peptidase M16 family.</text>
</comment>
<dbReference type="GO" id="GO:0046872">
    <property type="term" value="F:metal ion binding"/>
    <property type="evidence" value="ECO:0007669"/>
    <property type="project" value="InterPro"/>
</dbReference>
<sequence>MEQCMLTKNGIPVYSYPNQHLHSFCLCMYVKAGSMYEKKQENGIAHFYEHVVIRNINSLMKGQFYKILDRLGLSFNGATYKEFVQFSISGAAEHWNEAAEIFVKLFEPLILSEEEVATERKRVKAEIRECEKKKSAERQMERTVWKGTSLTQTIAGKKKNLERTGKKALSEYRKQFLSAGNLFLYVTGRCSQENLGYLRSLLEQSEWYEAGTKRMNLAPVPESFFHRSIKPVLIKGGETELAVSFDVDTSRYTDAMLCLFYDMLFVGDYCRMYQELSEKTGYIYSYDDRFERYKNLGSLQLSYEVSSGKLIKAFQKTMEVFREMKHSPGSLEYVRAIYVDNGDMALDDADDFNWNRAYDCHILDEEYPDIERKKEAFQRVTEKDMARMAREIFRPENMVTVIKGSKKKIPMEKIKGLIQTLAE</sequence>
<dbReference type="EMBL" id="JAJNOR010000001">
    <property type="protein sequence ID" value="MCD2491170.1"/>
    <property type="molecule type" value="Genomic_DNA"/>
</dbReference>
<evidence type="ECO:0000256" key="1">
    <source>
        <dbReference type="ARBA" id="ARBA00007261"/>
    </source>
</evidence>
<evidence type="ECO:0000313" key="6">
    <source>
        <dbReference type="Proteomes" id="UP001299265"/>
    </source>
</evidence>
<dbReference type="InterPro" id="IPR011765">
    <property type="entry name" value="Pept_M16_N"/>
</dbReference>
<dbReference type="PANTHER" id="PTHR11851:SF49">
    <property type="entry name" value="MITOCHONDRIAL-PROCESSING PEPTIDASE SUBUNIT ALPHA"/>
    <property type="match status" value="1"/>
</dbReference>
<dbReference type="InterPro" id="IPR050361">
    <property type="entry name" value="MPP/UQCRC_Complex"/>
</dbReference>
<name>A0AAP2W7L0_9FIRM</name>
<keyword evidence="2" id="KW-0175">Coiled coil</keyword>
<dbReference type="SUPFAM" id="SSF63411">
    <property type="entry name" value="LuxS/MPP-like metallohydrolase"/>
    <property type="match status" value="2"/>
</dbReference>
<evidence type="ECO:0000313" key="5">
    <source>
        <dbReference type="EMBL" id="MCD2491170.1"/>
    </source>
</evidence>
<proteinExistence type="inferred from homology"/>
<dbReference type="AlphaFoldDB" id="A0AAP2W7L0"/>
<dbReference type="Gene3D" id="3.30.830.10">
    <property type="entry name" value="Metalloenzyme, LuxS/M16 peptidase-like"/>
    <property type="match status" value="2"/>
</dbReference>
<dbReference type="Pfam" id="PF00675">
    <property type="entry name" value="Peptidase_M16"/>
    <property type="match status" value="1"/>
</dbReference>
<evidence type="ECO:0000259" key="4">
    <source>
        <dbReference type="Pfam" id="PF05193"/>
    </source>
</evidence>
<keyword evidence="6" id="KW-1185">Reference proteome</keyword>
<accession>A0AAP2W7L0</accession>
<dbReference type="PANTHER" id="PTHR11851">
    <property type="entry name" value="METALLOPROTEASE"/>
    <property type="match status" value="1"/>
</dbReference>
<feature type="domain" description="Peptidase M16 C-terminal" evidence="4">
    <location>
        <begin position="167"/>
        <end position="331"/>
    </location>
</feature>
<organism evidence="5 6">
    <name type="scientific">Lientehia hominis</name>
    <dbReference type="NCBI Taxonomy" id="2897778"/>
    <lineage>
        <taxon>Bacteria</taxon>
        <taxon>Bacillati</taxon>
        <taxon>Bacillota</taxon>
        <taxon>Clostridia</taxon>
        <taxon>Lachnospirales</taxon>
        <taxon>Lachnospiraceae</taxon>
        <taxon>Lientehia</taxon>
    </lineage>
</organism>
<protein>
    <submittedName>
        <fullName evidence="5">Insulinase family protein</fullName>
    </submittedName>
</protein>
<feature type="coiled-coil region" evidence="2">
    <location>
        <begin position="113"/>
        <end position="140"/>
    </location>
</feature>
<dbReference type="Pfam" id="PF05193">
    <property type="entry name" value="Peptidase_M16_C"/>
    <property type="match status" value="1"/>
</dbReference>
<dbReference type="InterPro" id="IPR011249">
    <property type="entry name" value="Metalloenz_LuxS/M16"/>
</dbReference>
<evidence type="ECO:0000256" key="2">
    <source>
        <dbReference type="SAM" id="Coils"/>
    </source>
</evidence>